<dbReference type="RefSeq" id="WP_307434316.1">
    <property type="nucleotide sequence ID" value="NZ_JAUSVK010000001.1"/>
</dbReference>
<dbReference type="Proteomes" id="UP001237448">
    <property type="component" value="Unassembled WGS sequence"/>
</dbReference>
<reference evidence="2 3" key="1">
    <citation type="submission" date="2023-07" db="EMBL/GenBank/DDBJ databases">
        <title>Genomic Encyclopedia of Type Strains, Phase IV (KMG-IV): sequencing the most valuable type-strain genomes for metagenomic binning, comparative biology and taxonomic classification.</title>
        <authorList>
            <person name="Goeker M."/>
        </authorList>
    </citation>
    <scope>NUCLEOTIDE SEQUENCE [LARGE SCALE GENOMIC DNA]</scope>
    <source>
        <strain evidence="2 3">DSM 5896</strain>
    </source>
</reference>
<name>A0ABU0FLQ3_9HYPH</name>
<keyword evidence="3" id="KW-1185">Reference proteome</keyword>
<evidence type="ECO:0008006" key="4">
    <source>
        <dbReference type="Google" id="ProtNLM"/>
    </source>
</evidence>
<dbReference type="InterPro" id="IPR011989">
    <property type="entry name" value="ARM-like"/>
</dbReference>
<dbReference type="Pfam" id="PF13646">
    <property type="entry name" value="HEAT_2"/>
    <property type="match status" value="1"/>
</dbReference>
<dbReference type="Gene3D" id="1.25.10.10">
    <property type="entry name" value="Leucine-rich Repeat Variant"/>
    <property type="match status" value="1"/>
</dbReference>
<feature type="region of interest" description="Disordered" evidence="1">
    <location>
        <begin position="1"/>
        <end position="24"/>
    </location>
</feature>
<dbReference type="InterPro" id="IPR016024">
    <property type="entry name" value="ARM-type_fold"/>
</dbReference>
<evidence type="ECO:0000313" key="3">
    <source>
        <dbReference type="Proteomes" id="UP001237448"/>
    </source>
</evidence>
<evidence type="ECO:0000256" key="1">
    <source>
        <dbReference type="SAM" id="MobiDB-lite"/>
    </source>
</evidence>
<organism evidence="2 3">
    <name type="scientific">Labrys monachus</name>
    <dbReference type="NCBI Taxonomy" id="217067"/>
    <lineage>
        <taxon>Bacteria</taxon>
        <taxon>Pseudomonadati</taxon>
        <taxon>Pseudomonadota</taxon>
        <taxon>Alphaproteobacteria</taxon>
        <taxon>Hyphomicrobiales</taxon>
        <taxon>Xanthobacteraceae</taxon>
        <taxon>Labrys</taxon>
    </lineage>
</organism>
<gene>
    <name evidence="2" type="ORF">J3R73_005319</name>
</gene>
<accession>A0ABU0FLQ3</accession>
<comment type="caution">
    <text evidence="2">The sequence shown here is derived from an EMBL/GenBank/DDBJ whole genome shotgun (WGS) entry which is preliminary data.</text>
</comment>
<protein>
    <recommendedName>
        <fullName evidence="4">HEAT repeat domain-containing protein</fullName>
    </recommendedName>
</protein>
<evidence type="ECO:0000313" key="2">
    <source>
        <dbReference type="EMBL" id="MDQ0395527.1"/>
    </source>
</evidence>
<dbReference type="EMBL" id="JAUSVK010000001">
    <property type="protein sequence ID" value="MDQ0395527.1"/>
    <property type="molecule type" value="Genomic_DNA"/>
</dbReference>
<proteinExistence type="predicted"/>
<dbReference type="SUPFAM" id="SSF48371">
    <property type="entry name" value="ARM repeat"/>
    <property type="match status" value="1"/>
</dbReference>
<sequence length="212" mass="22308">MPLVRKHAPVRTDAEAGDRSPVPHAGAADLRVRLVEGTPEERYAAARLLAAMPEGADILGQALALEPDARVREAIFAGLARSSDAGAVDVLLRQLHSDDAGLRGGALDALRAMPGRLRPYLEALLSDGDSDVRLLACDLLREQPDDVAAALLPPLLDAETHANVCAAAVDVLAEVGDARSLPALQRCAARFPREAFLQFAIRVAVGRIGGPP</sequence>